<gene>
    <name evidence="1" type="ORF">HERILL_LOCUS7993</name>
</gene>
<evidence type="ECO:0000313" key="2">
    <source>
        <dbReference type="Proteomes" id="UP000594454"/>
    </source>
</evidence>
<name>A0A7R8UQY4_HERIL</name>
<sequence>MINPVLNIINIQYCNSVSQPIVESVPETTWSPAEAEFHNFHLGREIAKMPPNIPLAPSYWLMRSKSPRYFAFEEGWYERVLIIVGRNAIYWHAMGHGGEDRPECLSGTIVIERRFRSDKDILEQVENILDLIQTFQIENSAQSPHVSSLKEKTSKGGKLQRIYSATQRSPTQADSTIPRSCLLSTLPVGIGHQQLSTFPHELISSDLKDDYSKATTQPNPIQTFSHTATIRRPLMDSIQIPVIRTHLRKMRISPKFEWKC</sequence>
<evidence type="ECO:0000313" key="1">
    <source>
        <dbReference type="EMBL" id="CAD7085130.1"/>
    </source>
</evidence>
<keyword evidence="2" id="KW-1185">Reference proteome</keyword>
<dbReference type="Proteomes" id="UP000594454">
    <property type="component" value="Chromosome 3"/>
</dbReference>
<accession>A0A7R8UQY4</accession>
<dbReference type="InParanoid" id="A0A7R8UQY4"/>
<organism evidence="1 2">
    <name type="scientific">Hermetia illucens</name>
    <name type="common">Black soldier fly</name>
    <dbReference type="NCBI Taxonomy" id="343691"/>
    <lineage>
        <taxon>Eukaryota</taxon>
        <taxon>Metazoa</taxon>
        <taxon>Ecdysozoa</taxon>
        <taxon>Arthropoda</taxon>
        <taxon>Hexapoda</taxon>
        <taxon>Insecta</taxon>
        <taxon>Pterygota</taxon>
        <taxon>Neoptera</taxon>
        <taxon>Endopterygota</taxon>
        <taxon>Diptera</taxon>
        <taxon>Brachycera</taxon>
        <taxon>Stratiomyomorpha</taxon>
        <taxon>Stratiomyidae</taxon>
        <taxon>Hermetiinae</taxon>
        <taxon>Hermetia</taxon>
    </lineage>
</organism>
<protein>
    <submittedName>
        <fullName evidence="1">Uncharacterized protein</fullName>
    </submittedName>
</protein>
<dbReference type="AlphaFoldDB" id="A0A7R8UQY4"/>
<reference evidence="1 2" key="1">
    <citation type="submission" date="2020-11" db="EMBL/GenBank/DDBJ databases">
        <authorList>
            <person name="Wallbank WR R."/>
            <person name="Pardo Diaz C."/>
            <person name="Kozak K."/>
            <person name="Martin S."/>
            <person name="Jiggins C."/>
            <person name="Moest M."/>
            <person name="Warren A I."/>
            <person name="Generalovic N T."/>
            <person name="Byers J.R.P. K."/>
            <person name="Montejo-Kovacevich G."/>
            <person name="Yen C E."/>
        </authorList>
    </citation>
    <scope>NUCLEOTIDE SEQUENCE [LARGE SCALE GENOMIC DNA]</scope>
</reference>
<proteinExistence type="predicted"/>
<dbReference type="EMBL" id="LR899011">
    <property type="protein sequence ID" value="CAD7085130.1"/>
    <property type="molecule type" value="Genomic_DNA"/>
</dbReference>